<protein>
    <recommendedName>
        <fullName evidence="3">Lipocalin-like domain-containing protein</fullName>
    </recommendedName>
</protein>
<accession>A0A2T1NEC8</accession>
<sequence>MKKLLLLLVCTLVFTCSKDDSSSETSENIILEGGTIYGYQIVEVEIENASQENYTGFLGDNQIELRRTTENSVAFFVEPDFDLGSTTLTVEALNNLKVNYVIEETSLTQTVEETIQPYFDQLELERQALTPDFNGDKALLLIDGFNNMYASLNDTQKRDLSIFYKANKNLIDATITGDGSKMNSNIVTQFARCEASIYFTGVLGVFTTISTTLPLTQIVTPLLAVSTGVLLAKTYEHCIPLAQASIKNVFVQADDQIFNSKTTNASAISLSSDVVSNVSIQLQNRTMLPSDNGDENTIISTYFSATTSFNELVIQKMNVAINYLNTEWSLFFDITPYDEVLVNDTAVTDTNGMTQEDFNNFTFSVSGSNITLESLDYANGGLDLNVKIIDETAVVGGLETGTLNFTYQDDFNSFSGSFDIEVSTESISGVWKYCYVSDGFCEDTDTLTFNSNGTISTPGTSQFDEIIVNNYTLDNGSLTVNITVRNNNVEYFCDTDNNTYFYVRDYTDTLTLTRVNENLFEGTLSSTSTGYQNPTYSECFQASESESEAITLVKI</sequence>
<evidence type="ECO:0008006" key="3">
    <source>
        <dbReference type="Google" id="ProtNLM"/>
    </source>
</evidence>
<comment type="caution">
    <text evidence="1">The sequence shown here is derived from an EMBL/GenBank/DDBJ whole genome shotgun (WGS) entry which is preliminary data.</text>
</comment>
<organism evidence="1 2">
    <name type="scientific">Aurantibacter aestuarii</name>
    <dbReference type="NCBI Taxonomy" id="1266046"/>
    <lineage>
        <taxon>Bacteria</taxon>
        <taxon>Pseudomonadati</taxon>
        <taxon>Bacteroidota</taxon>
        <taxon>Flavobacteriia</taxon>
        <taxon>Flavobacteriales</taxon>
        <taxon>Flavobacteriaceae</taxon>
        <taxon>Aurantibacter</taxon>
    </lineage>
</organism>
<reference evidence="1 2" key="1">
    <citation type="submission" date="2018-03" db="EMBL/GenBank/DDBJ databases">
        <title>Mesoflavibacter sp. HG37 and Mesoflavibacter sp. HG96 sp.nov., two marine bacteria isolated from seawater of Western Pacific Ocean.</title>
        <authorList>
            <person name="Cheng H."/>
            <person name="Wu Y.-H."/>
            <person name="Guo L.-L."/>
            <person name="Xu X.-W."/>
        </authorList>
    </citation>
    <scope>NUCLEOTIDE SEQUENCE [LARGE SCALE GENOMIC DNA]</scope>
    <source>
        <strain evidence="1 2">KCTC 32269</strain>
    </source>
</reference>
<evidence type="ECO:0000313" key="2">
    <source>
        <dbReference type="Proteomes" id="UP000238426"/>
    </source>
</evidence>
<keyword evidence="2" id="KW-1185">Reference proteome</keyword>
<dbReference type="EMBL" id="PXOQ01000007">
    <property type="protein sequence ID" value="PSG90798.1"/>
    <property type="molecule type" value="Genomic_DNA"/>
</dbReference>
<proteinExistence type="predicted"/>
<dbReference type="Proteomes" id="UP000238426">
    <property type="component" value="Unassembled WGS sequence"/>
</dbReference>
<dbReference type="OrthoDB" id="1352305at2"/>
<gene>
    <name evidence="1" type="ORF">C7H52_05865</name>
</gene>
<dbReference type="AlphaFoldDB" id="A0A2T1NEC8"/>
<dbReference type="RefSeq" id="WP_106462939.1">
    <property type="nucleotide sequence ID" value="NZ_PXOQ01000007.1"/>
</dbReference>
<name>A0A2T1NEC8_9FLAO</name>
<evidence type="ECO:0000313" key="1">
    <source>
        <dbReference type="EMBL" id="PSG90798.1"/>
    </source>
</evidence>